<feature type="region of interest" description="Disordered" evidence="1">
    <location>
        <begin position="367"/>
        <end position="410"/>
    </location>
</feature>
<gene>
    <name evidence="3" type="ORF">BBIA_0617</name>
</gene>
<evidence type="ECO:0000256" key="1">
    <source>
        <dbReference type="SAM" id="MobiDB-lite"/>
    </source>
</evidence>
<keyword evidence="2" id="KW-0472">Membrane</keyword>
<feature type="transmembrane region" description="Helical" evidence="2">
    <location>
        <begin position="194"/>
        <end position="222"/>
    </location>
</feature>
<dbReference type="AlphaFoldDB" id="A0A087A0L8"/>
<keyword evidence="4" id="KW-1185">Reference proteome</keyword>
<keyword evidence="2" id="KW-1133">Transmembrane helix</keyword>
<dbReference type="eggNOG" id="ENOG5032G8Q">
    <property type="taxonomic scope" value="Bacteria"/>
</dbReference>
<evidence type="ECO:0000313" key="3">
    <source>
        <dbReference type="EMBL" id="KFI52318.1"/>
    </source>
</evidence>
<dbReference type="OrthoDB" id="9990791at2"/>
<feature type="transmembrane region" description="Helical" evidence="2">
    <location>
        <begin position="267"/>
        <end position="287"/>
    </location>
</feature>
<name>A0A087A0L8_9BIFI</name>
<accession>A0A087A0L8</accession>
<dbReference type="EMBL" id="JGYN01000006">
    <property type="protein sequence ID" value="KFI52318.1"/>
    <property type="molecule type" value="Genomic_DNA"/>
</dbReference>
<reference evidence="3 4" key="1">
    <citation type="submission" date="2014-03" db="EMBL/GenBank/DDBJ databases">
        <title>Genomics of Bifidobacteria.</title>
        <authorList>
            <person name="Ventura M."/>
            <person name="Milani C."/>
            <person name="Lugli G.A."/>
        </authorList>
    </citation>
    <scope>NUCLEOTIDE SEQUENCE [LARGE SCALE GENOMIC DNA]</scope>
    <source>
        <strain evidence="3 4">DSM 23969</strain>
    </source>
</reference>
<keyword evidence="2" id="KW-0812">Transmembrane</keyword>
<feature type="compositionally biased region" description="Low complexity" evidence="1">
    <location>
        <begin position="529"/>
        <end position="544"/>
    </location>
</feature>
<dbReference type="Proteomes" id="UP000029108">
    <property type="component" value="Unassembled WGS sequence"/>
</dbReference>
<sequence>MTSNDTQNTATAKTVGKAADGTSGFNPVASIMGVIGRLLMVPCSMLVVFAAVAGGVIAFTFLTEIVPNLNVFGRTMKAWGYSTNLWISHTLNPIAYEIAKADPDGMWSRRYLELNPNGSTSFDGGEMGYVILGSVQGILRLLWWAFSKYAIVCVVPFVVLIFRHWRRPVRGYLDLLVWPAKVWARLVTGRAGKLFLLGTAAVMLAGVLGAVLWGLAFLLAYIETGSGMTVFNGLTWIVAGPVRILRWGNQYASGIRGATGGGAFDPILWLLYVVLFLAIIVSALAIIAAMIDMVAWGLLSLPVTLPVLGYMSSHQMIGDPHTVLWGLLETWVVQWLVASLLISVVVCLVPYYVGLILSFDGDGVEPGPATSDGPTIGRSVPVRSAGEASDDGDSRIDAPEVTAEPVTRKPTRDEWINATCDEWYGKNMQPLAELESKVGDMHGWVRAQRDWTRYPDGEYKGMERERQQWDAYMATEDGAAYAQWFEHAADMVDDVVRDATAMAYAGIADLRDTLRKMSDGHDEWFAGEAPDGSQSDASPDSQDAVDNRDQLVEVALFTMPRTFGWIKSGQPIECASAVADMIINAVDNPPAAGDLPDVRLADIMTLAQPEDLPDYCTAMRQALSDIISGKE</sequence>
<feature type="transmembrane region" description="Helical" evidence="2">
    <location>
        <begin position="141"/>
        <end position="162"/>
    </location>
</feature>
<comment type="caution">
    <text evidence="3">The sequence shown here is derived from an EMBL/GenBank/DDBJ whole genome shotgun (WGS) entry which is preliminary data.</text>
</comment>
<feature type="transmembrane region" description="Helical" evidence="2">
    <location>
        <begin position="38"/>
        <end position="62"/>
    </location>
</feature>
<dbReference type="RefSeq" id="WP_033494005.1">
    <property type="nucleotide sequence ID" value="NZ_JDUU01000011.1"/>
</dbReference>
<feature type="region of interest" description="Disordered" evidence="1">
    <location>
        <begin position="522"/>
        <end position="544"/>
    </location>
</feature>
<evidence type="ECO:0000313" key="4">
    <source>
        <dbReference type="Proteomes" id="UP000029108"/>
    </source>
</evidence>
<feature type="transmembrane region" description="Helical" evidence="2">
    <location>
        <begin position="332"/>
        <end position="353"/>
    </location>
</feature>
<proteinExistence type="predicted"/>
<feature type="transmembrane region" description="Helical" evidence="2">
    <location>
        <begin position="294"/>
        <end position="312"/>
    </location>
</feature>
<organism evidence="3 4">
    <name type="scientific">Bifidobacterium biavatii DSM 23969</name>
    <dbReference type="NCBI Taxonomy" id="1437608"/>
    <lineage>
        <taxon>Bacteria</taxon>
        <taxon>Bacillati</taxon>
        <taxon>Actinomycetota</taxon>
        <taxon>Actinomycetes</taxon>
        <taxon>Bifidobacteriales</taxon>
        <taxon>Bifidobacteriaceae</taxon>
        <taxon>Bifidobacterium</taxon>
    </lineage>
</organism>
<protein>
    <submittedName>
        <fullName evidence="3">Uncharacterized protein</fullName>
    </submittedName>
</protein>
<evidence type="ECO:0000256" key="2">
    <source>
        <dbReference type="SAM" id="Phobius"/>
    </source>
</evidence>